<evidence type="ECO:0000256" key="3">
    <source>
        <dbReference type="ARBA" id="ARBA00022989"/>
    </source>
</evidence>
<dbReference type="Proteomes" id="UP001472866">
    <property type="component" value="Chromosome 11"/>
</dbReference>
<evidence type="ECO:0000256" key="5">
    <source>
        <dbReference type="SAM" id="Phobius"/>
    </source>
</evidence>
<dbReference type="Pfam" id="PF04193">
    <property type="entry name" value="PQ-loop"/>
    <property type="match status" value="2"/>
</dbReference>
<feature type="transmembrane region" description="Helical" evidence="5">
    <location>
        <begin position="93"/>
        <end position="118"/>
    </location>
</feature>
<name>A0AAX4PHB1_9CHLO</name>
<dbReference type="GO" id="GO:0016020">
    <property type="term" value="C:membrane"/>
    <property type="evidence" value="ECO:0007669"/>
    <property type="project" value="UniProtKB-SubCell"/>
</dbReference>
<evidence type="ECO:0000313" key="6">
    <source>
        <dbReference type="EMBL" id="WZN65286.1"/>
    </source>
</evidence>
<gene>
    <name evidence="6" type="ORF">HKI87_11g68430</name>
</gene>
<reference evidence="6 7" key="1">
    <citation type="submission" date="2024-03" db="EMBL/GenBank/DDBJ databases">
        <title>Complete genome sequence of the green alga Chloropicon roscoffensis RCC1871.</title>
        <authorList>
            <person name="Lemieux C."/>
            <person name="Pombert J.-F."/>
            <person name="Otis C."/>
            <person name="Turmel M."/>
        </authorList>
    </citation>
    <scope>NUCLEOTIDE SEQUENCE [LARGE SCALE GENOMIC DNA]</scope>
    <source>
        <strain evidence="6 7">RCC1871</strain>
    </source>
</reference>
<feature type="transmembrane region" description="Helical" evidence="5">
    <location>
        <begin position="19"/>
        <end position="38"/>
    </location>
</feature>
<organism evidence="6 7">
    <name type="scientific">Chloropicon roscoffensis</name>
    <dbReference type="NCBI Taxonomy" id="1461544"/>
    <lineage>
        <taxon>Eukaryota</taxon>
        <taxon>Viridiplantae</taxon>
        <taxon>Chlorophyta</taxon>
        <taxon>Chloropicophyceae</taxon>
        <taxon>Chloropicales</taxon>
        <taxon>Chloropicaceae</taxon>
        <taxon>Chloropicon</taxon>
    </lineage>
</organism>
<feature type="transmembrane region" description="Helical" evidence="5">
    <location>
        <begin position="162"/>
        <end position="186"/>
    </location>
</feature>
<evidence type="ECO:0000256" key="1">
    <source>
        <dbReference type="ARBA" id="ARBA00004141"/>
    </source>
</evidence>
<keyword evidence="4 5" id="KW-0472">Membrane</keyword>
<feature type="transmembrane region" description="Helical" evidence="5">
    <location>
        <begin position="193"/>
        <end position="212"/>
    </location>
</feature>
<sequence length="285" mass="30861">MAAALGCLNSLVEDLPPSLYAFGVGSVLLVVLNQVPQYRKILHSRSAEGLSSITLGIGNVSSAFNVVNLTILHANQVPLCFTGDAGAFFRCQASFLVLYSAIAGFAACAPFYFLKVAFSSGVRKRRSLAFGLWAQVGVISLASVPALVAVSPWGTCQRFRDYANVVGFLNTVLLCCQYVPQIYVCYARKGSGAVSYMTLGFDALGGYAMVLYKVFATHERLSSWLPYLIFHSSELAVIAVAFWFDFTRKGKGARGRDKTLLPYEPGTVEAHSPGDHEAGDWHEAM</sequence>
<dbReference type="Gene3D" id="1.20.1280.290">
    <property type="match status" value="2"/>
</dbReference>
<protein>
    <submittedName>
        <fullName evidence="6">Uncharacterized protein</fullName>
    </submittedName>
</protein>
<dbReference type="InterPro" id="IPR006603">
    <property type="entry name" value="PQ-loop_rpt"/>
</dbReference>
<feature type="transmembrane region" description="Helical" evidence="5">
    <location>
        <begin position="50"/>
        <end position="73"/>
    </location>
</feature>
<evidence type="ECO:0000313" key="7">
    <source>
        <dbReference type="Proteomes" id="UP001472866"/>
    </source>
</evidence>
<proteinExistence type="predicted"/>
<accession>A0AAX4PHB1</accession>
<keyword evidence="7" id="KW-1185">Reference proteome</keyword>
<evidence type="ECO:0000256" key="4">
    <source>
        <dbReference type="ARBA" id="ARBA00023136"/>
    </source>
</evidence>
<keyword evidence="2 5" id="KW-0812">Transmembrane</keyword>
<keyword evidence="3 5" id="KW-1133">Transmembrane helix</keyword>
<dbReference type="AlphaFoldDB" id="A0AAX4PHB1"/>
<dbReference type="EMBL" id="CP151511">
    <property type="protein sequence ID" value="WZN65286.1"/>
    <property type="molecule type" value="Genomic_DNA"/>
</dbReference>
<feature type="transmembrane region" description="Helical" evidence="5">
    <location>
        <begin position="130"/>
        <end position="150"/>
    </location>
</feature>
<feature type="transmembrane region" description="Helical" evidence="5">
    <location>
        <begin position="224"/>
        <end position="246"/>
    </location>
</feature>
<comment type="subcellular location">
    <subcellularLocation>
        <location evidence="1">Membrane</location>
        <topology evidence="1">Multi-pass membrane protein</topology>
    </subcellularLocation>
</comment>
<evidence type="ECO:0000256" key="2">
    <source>
        <dbReference type="ARBA" id="ARBA00022692"/>
    </source>
</evidence>